<dbReference type="PROSITE" id="PS50994">
    <property type="entry name" value="INTEGRASE"/>
    <property type="match status" value="1"/>
</dbReference>
<dbReference type="InterPro" id="IPR001584">
    <property type="entry name" value="Integrase_cat-core"/>
</dbReference>
<proteinExistence type="predicted"/>
<dbReference type="SUPFAM" id="SSF53098">
    <property type="entry name" value="Ribonuclease H-like"/>
    <property type="match status" value="1"/>
</dbReference>
<sequence>MIEFLRPNAVYLLNERPCRLLRNLDYCCIFIDIENSSALPFKIDAEDIDIHDEIVEVDDTWSALINRAYTAGSVYLNKRDRNYERIIPLIQNDEFYDKNVRSAIVEILTAQGFGSKSTIYRYARRYWQRGQSINTLLPDYCYCGGKGKKKTRNGVRLGRPKEFGDLPNSLWSPELERMMHSALLSTIFSGRYLIDKKGKKVNSCDLNAAYTDLLARFCDGDISLLSSGKPSKSMLKAYYNSRFTVERRAQAKHGEIYFKANNSQLTSSVRKDMVGPGSSYSIDSTPFDIGAAGDDRLLLGRPVLYLCVDDYSSAITGFLLVLTPASYFNVVNAMTSAISNKVKLCAKHGMDIQQNEWPMEGLPKAFFADLGSDFRTKNIEAATSMHNISIINSGAGQPNKRGDGERVFGRIHAELRHQLPGLVSQYTSKKSGGMSSQKNYTMLLDELNKIILKAILVLNNKPLEKWDGDNDFPAELATIPNNIWKWGVAHRTGSLQLINKDFFWFSLLEQETATISNRNILTIDGVKYVHPELSGLRVKVNRSQQKQVVVRDKSDATAIFIVPGEGAHEYLRCELEPHFRRFKGLPWADVIDDLKKRKHSNANAQHSYEVKRTADFVENKKVTEVATCERKEAIDGLSKSEQVANLGDKSEQRRQSQTVYNKLKPELAVSNACINEPMIYEQANSDARVKFFMDEED</sequence>
<dbReference type="InterPro" id="IPR036397">
    <property type="entry name" value="RNaseH_sf"/>
</dbReference>
<evidence type="ECO:0000313" key="2">
    <source>
        <dbReference type="EMBL" id="BAF96779.1"/>
    </source>
</evidence>
<organism evidence="2">
    <name type="scientific">Shewanella livingstonensis</name>
    <dbReference type="NCBI Taxonomy" id="150120"/>
    <lineage>
        <taxon>Bacteria</taxon>
        <taxon>Pseudomonadati</taxon>
        <taxon>Pseudomonadota</taxon>
        <taxon>Gammaproteobacteria</taxon>
        <taxon>Alteromonadales</taxon>
        <taxon>Shewanellaceae</taxon>
        <taxon>Shewanella</taxon>
    </lineage>
</organism>
<evidence type="ECO:0000259" key="1">
    <source>
        <dbReference type="PROSITE" id="PS50994"/>
    </source>
</evidence>
<dbReference type="AlphaFoldDB" id="A9ZMH3"/>
<reference evidence="2" key="1">
    <citation type="journal article" date="2007" name="Appl. Environ. Microbiol.">
        <title>Construction of a low-temperature protein expression system using a cold-adapted bacterium, Shewanella sp. strain Ac10, as the host.</title>
        <authorList>
            <person name="Miyake R."/>
            <person name="Kawamoto J."/>
            <person name="Wei Y.L."/>
            <person name="Kitagawa M."/>
            <person name="Kato I."/>
            <person name="Kurihara T."/>
            <person name="Esaki N."/>
        </authorList>
    </citation>
    <scope>NUCLEOTIDE SEQUENCE</scope>
    <source>
        <strain evidence="2">Ac10</strain>
    </source>
</reference>
<name>A9ZMH3_9GAMM</name>
<dbReference type="GO" id="GO:0015074">
    <property type="term" value="P:DNA integration"/>
    <property type="evidence" value="ECO:0007669"/>
    <property type="project" value="InterPro"/>
</dbReference>
<protein>
    <submittedName>
        <fullName evidence="2">Predicted transposase</fullName>
    </submittedName>
</protein>
<dbReference type="EMBL" id="AB284112">
    <property type="protein sequence ID" value="BAF96779.1"/>
    <property type="molecule type" value="Genomic_DNA"/>
</dbReference>
<dbReference type="InterPro" id="IPR012337">
    <property type="entry name" value="RNaseH-like_sf"/>
</dbReference>
<feature type="domain" description="Integrase catalytic" evidence="1">
    <location>
        <begin position="272"/>
        <end position="481"/>
    </location>
</feature>
<dbReference type="GO" id="GO:0003676">
    <property type="term" value="F:nucleic acid binding"/>
    <property type="evidence" value="ECO:0007669"/>
    <property type="project" value="InterPro"/>
</dbReference>
<dbReference type="Gene3D" id="3.30.420.10">
    <property type="entry name" value="Ribonuclease H-like superfamily/Ribonuclease H"/>
    <property type="match status" value="1"/>
</dbReference>
<accession>A9ZMH3</accession>